<dbReference type="PANTHER" id="PTHR47332">
    <property type="entry name" value="SET DOMAIN-CONTAINING PROTEIN 5"/>
    <property type="match status" value="1"/>
</dbReference>
<dbReference type="PROSITE" id="PS50280">
    <property type="entry name" value="SET"/>
    <property type="match status" value="1"/>
</dbReference>
<proteinExistence type="predicted"/>
<keyword evidence="3" id="KW-1185">Reference proteome</keyword>
<name>A0A1J7JNL3_9PEZI</name>
<evidence type="ECO:0000313" key="2">
    <source>
        <dbReference type="EMBL" id="OIW29330.1"/>
    </source>
</evidence>
<reference evidence="2 3" key="1">
    <citation type="submission" date="2016-10" db="EMBL/GenBank/DDBJ databases">
        <title>Draft genome sequence of Coniochaeta ligniaria NRRL30616, a lignocellulolytic fungus for bioabatement of inhibitors in plant biomass hydrolysates.</title>
        <authorList>
            <consortium name="DOE Joint Genome Institute"/>
            <person name="Jimenez D.J."/>
            <person name="Hector R.E."/>
            <person name="Riley R."/>
            <person name="Sun H."/>
            <person name="Grigoriev I.V."/>
            <person name="Van Elsas J.D."/>
            <person name="Nichols N.N."/>
        </authorList>
    </citation>
    <scope>NUCLEOTIDE SEQUENCE [LARGE SCALE GENOMIC DNA]</scope>
    <source>
        <strain evidence="2 3">NRRL 30616</strain>
    </source>
</reference>
<evidence type="ECO:0000259" key="1">
    <source>
        <dbReference type="PROSITE" id="PS50280"/>
    </source>
</evidence>
<feature type="domain" description="SET" evidence="1">
    <location>
        <begin position="71"/>
        <end position="216"/>
    </location>
</feature>
<dbReference type="Pfam" id="PF00856">
    <property type="entry name" value="SET"/>
    <property type="match status" value="1"/>
</dbReference>
<dbReference type="OrthoDB" id="438641at2759"/>
<organism evidence="2 3">
    <name type="scientific">Coniochaeta ligniaria NRRL 30616</name>
    <dbReference type="NCBI Taxonomy" id="1408157"/>
    <lineage>
        <taxon>Eukaryota</taxon>
        <taxon>Fungi</taxon>
        <taxon>Dikarya</taxon>
        <taxon>Ascomycota</taxon>
        <taxon>Pezizomycotina</taxon>
        <taxon>Sordariomycetes</taxon>
        <taxon>Sordariomycetidae</taxon>
        <taxon>Coniochaetales</taxon>
        <taxon>Coniochaetaceae</taxon>
        <taxon>Coniochaeta</taxon>
    </lineage>
</organism>
<dbReference type="InParanoid" id="A0A1J7JNL3"/>
<gene>
    <name evidence="2" type="ORF">CONLIGDRAFT_575542</name>
</gene>
<dbReference type="EMBL" id="KV875097">
    <property type="protein sequence ID" value="OIW29330.1"/>
    <property type="molecule type" value="Genomic_DNA"/>
</dbReference>
<dbReference type="CDD" id="cd20071">
    <property type="entry name" value="SET_SMYD"/>
    <property type="match status" value="1"/>
</dbReference>
<dbReference type="Proteomes" id="UP000182658">
    <property type="component" value="Unassembled WGS sequence"/>
</dbReference>
<dbReference type="SMART" id="SM00317">
    <property type="entry name" value="SET"/>
    <property type="match status" value="1"/>
</dbReference>
<dbReference type="InterPro" id="IPR001214">
    <property type="entry name" value="SET_dom"/>
</dbReference>
<sequence length="351" mass="39207">MDDTVGLDPSSWAPWTHRPYCADTQYCVFTNSLFRGNHGVSIITTSEIAASSPDLLAKLTSGHTGASQSEIPYTVRDIPGKGKGLFATRRIERGQVFMEDYPSVLADVEFPGKVRRDQGQLLLQRAIGQLAQSEEVLSLARSSITGAPVQEDVMRTNTFGITVGERSRMALFPKISRINHACNPNAFTRFAESTLVNRVIAFRDIEPGEEITISYLEIGLPFEERQRGLRNRWGFQCTCELCSAAAADTETSDRRRERIRAVRQEVLGYVQRRDFHGAIKLNEELVGLIAKENMAPHLGEHYEVLARLYLAATDLKSAKKYARLALAELEANGGSDVYDSVDELSRLLEWH</sequence>
<protein>
    <submittedName>
        <fullName evidence="2">SET domain-containing protein</fullName>
    </submittedName>
</protein>
<dbReference type="STRING" id="1408157.A0A1J7JNL3"/>
<dbReference type="PANTHER" id="PTHR47332:SF6">
    <property type="entry name" value="SET DOMAIN-CONTAINING PROTEIN"/>
    <property type="match status" value="1"/>
</dbReference>
<dbReference type="InterPro" id="IPR046341">
    <property type="entry name" value="SET_dom_sf"/>
</dbReference>
<dbReference type="Gene3D" id="2.170.270.10">
    <property type="entry name" value="SET domain"/>
    <property type="match status" value="1"/>
</dbReference>
<dbReference type="SUPFAM" id="SSF82199">
    <property type="entry name" value="SET domain"/>
    <property type="match status" value="1"/>
</dbReference>
<dbReference type="AlphaFoldDB" id="A0A1J7JNL3"/>
<accession>A0A1J7JNL3</accession>
<evidence type="ECO:0000313" key="3">
    <source>
        <dbReference type="Proteomes" id="UP000182658"/>
    </source>
</evidence>
<dbReference type="InterPro" id="IPR053185">
    <property type="entry name" value="SET_domain_protein"/>
</dbReference>